<proteinExistence type="predicted"/>
<sequence>MSSTQPPYPGMPPSVTDPNYAYWNSYYQQQMQSCVAPPPPPTQTYGTGQYRPTPPLPPGAPPPPLPAASSNPGYFTSPPVAPVNPNPPWVCTFCKNNNLAKRTNLIEPSKVEEVKPPSIPQPNRRPGDWDCSRCYNANDSYKKKCSLCNKNQSLEDYVHEGKQTNSPKLPPDEEIKPIPSVIEEKPEEILIPQPPIEKENCVVETTASSAPTVITTEQPQSLSQHQSQLQPPGQPQSQLQPPAQPQLQLQPHYKPPPQHQPQLQSQPQSQHQPQLQPRTEEAKEIVVNNITVEQTEFQFTTAPPVRGFDRGRRGYSHGRGYQTTETSFGRGRGYDLNVGRGRASYPPGQIDFVNRGRGLAIRARGREFNPSQPPPSFNKSFENKGYETQNFENKGLETQSYENKGLETPNYQIKGSENPDYQNKAFEAPIFGNKGYGNQAYGNKGFGNKAYDSKGYGNKSFETKKGEEEVDFFVELKEVTMHLDKIKNQSIIGGFGSTPPTQQTPPTPSNPSNYLTKTTTELRSLFRLSTFATNSSEEDLLKQEKHFDKVFSTWEQNFEKWKAENVNNPDKQYVRQQQIKMEELRSKMLSRRDNIRAQRARLLEMKRKWSEDNSPSTITKEQGGEPEIKKSSLVVENMEKIKSSASWGDSNSEKPGSSASIPGLGDGKDREKEKEKEKDKERIPSLMDLSTKDFENISKAVRTLTSAQHENSGEKKKKPLHFRKKLRRFLIRSEQKLFSSGILDWNNKSNNAKWKAPVGKETATNNSKQPELLDQKPIDLNNKESNWKDFNSLKQRSEECWNPGETIDYCNTSRGNFNNSQNDFEGPYGNKRGSFPKQNWNFPGRDFPYARNNNHGYNNRLDQSQGFHSNVKVIDYRHKQQHSGQIDNILFKSFVNPNVLNAQSTSTPNLIENEQDKPLQFKNTSGPNFFISESSFKESSTEEPSEPKELTVDIDELIQPPGRYTRPPKILIIFRGLPGSGKTYTVKAIKSLEAELGSETPRILSLDDYFECDGKYEYEASMEDKYRQIHSNSIHVYIAELEAGLSVCLERNVHQRNSKEIESLLEDWDDTPIEYKRIDLKSLDESKSEMEVEEESPDGVVEGGEEEGVTPAKEKTAGSKKLSEKSSSSSSNSVNIKSDEEDSQDYSGAFKLSKWEIMDNDPSNARLNDLDGISEKARKKYKQHKSIEDWLELDDYKKQKDRQGKKMVRWADDIEEKLKLDKMRDVGFVVGQTNWNVMMSPTTQSESALTQTKIIPNRFQDNPNY</sequence>
<evidence type="ECO:0000256" key="2">
    <source>
        <dbReference type="ARBA" id="ARBA00022771"/>
    </source>
</evidence>
<feature type="region of interest" description="Disordered" evidence="4">
    <location>
        <begin position="217"/>
        <end position="280"/>
    </location>
</feature>
<dbReference type="GO" id="GO:0008270">
    <property type="term" value="F:zinc ion binding"/>
    <property type="evidence" value="ECO:0007669"/>
    <property type="project" value="UniProtKB-KW"/>
</dbReference>
<dbReference type="InterPro" id="IPR027417">
    <property type="entry name" value="P-loop_NTPase"/>
</dbReference>
<feature type="compositionally biased region" description="Basic and acidic residues" evidence="4">
    <location>
        <begin position="666"/>
        <end position="683"/>
    </location>
</feature>
<dbReference type="InterPro" id="IPR026314">
    <property type="entry name" value="YLP_motif_con_p1"/>
</dbReference>
<keyword evidence="2" id="KW-0863">Zinc-finger</keyword>
<organism evidence="5 6">
    <name type="scientific">Lepeophtheirus salmonis</name>
    <name type="common">Salmon louse</name>
    <name type="synonym">Caligus salmonis</name>
    <dbReference type="NCBI Taxonomy" id="72036"/>
    <lineage>
        <taxon>Eukaryota</taxon>
        <taxon>Metazoa</taxon>
        <taxon>Ecdysozoa</taxon>
        <taxon>Arthropoda</taxon>
        <taxon>Crustacea</taxon>
        <taxon>Multicrustacea</taxon>
        <taxon>Hexanauplia</taxon>
        <taxon>Copepoda</taxon>
        <taxon>Siphonostomatoida</taxon>
        <taxon>Caligidae</taxon>
        <taxon>Lepeophtheirus</taxon>
    </lineage>
</organism>
<dbReference type="SUPFAM" id="SSF52540">
    <property type="entry name" value="P-loop containing nucleoside triphosphate hydrolases"/>
    <property type="match status" value="1"/>
</dbReference>
<feature type="region of interest" description="Disordered" evidence="4">
    <location>
        <begin position="111"/>
        <end position="130"/>
    </location>
</feature>
<feature type="region of interest" description="Disordered" evidence="4">
    <location>
        <begin position="159"/>
        <end position="185"/>
    </location>
</feature>
<dbReference type="PANTHER" id="PTHR13413">
    <property type="entry name" value="YLP MOTIF CONTAINING PROTEIN NUCLEAR PROTEIN ZAP"/>
    <property type="match status" value="1"/>
</dbReference>
<dbReference type="PANTHER" id="PTHR13413:SF0">
    <property type="entry name" value="YLP MOTIF-CONTAINING PROTEIN 1"/>
    <property type="match status" value="1"/>
</dbReference>
<evidence type="ECO:0000313" key="6">
    <source>
        <dbReference type="Proteomes" id="UP000675881"/>
    </source>
</evidence>
<dbReference type="PROSITE" id="PS50199">
    <property type="entry name" value="ZF_RANBP2_2"/>
    <property type="match status" value="1"/>
</dbReference>
<feature type="region of interest" description="Disordered" evidence="4">
    <location>
        <begin position="303"/>
        <end position="328"/>
    </location>
</feature>
<dbReference type="Proteomes" id="UP000675881">
    <property type="component" value="Chromosome 14"/>
</dbReference>
<evidence type="ECO:0000256" key="3">
    <source>
        <dbReference type="ARBA" id="ARBA00022833"/>
    </source>
</evidence>
<feature type="compositionally biased region" description="Low complexity" evidence="4">
    <location>
        <begin position="1125"/>
        <end position="1136"/>
    </location>
</feature>
<evidence type="ECO:0000256" key="4">
    <source>
        <dbReference type="SAM" id="MobiDB-lite"/>
    </source>
</evidence>
<keyword evidence="6" id="KW-1185">Reference proteome</keyword>
<feature type="compositionally biased region" description="Low complexity" evidence="4">
    <location>
        <begin position="260"/>
        <end position="277"/>
    </location>
</feature>
<dbReference type="EMBL" id="HG994593">
    <property type="protein sequence ID" value="CAF2841022.1"/>
    <property type="molecule type" value="Genomic_DNA"/>
</dbReference>
<dbReference type="OrthoDB" id="513595at2759"/>
<feature type="compositionally biased region" description="Basic and acidic residues" evidence="4">
    <location>
        <begin position="1112"/>
        <end position="1124"/>
    </location>
</feature>
<evidence type="ECO:0000313" key="5">
    <source>
        <dbReference type="EMBL" id="CAF2841022.1"/>
    </source>
</evidence>
<dbReference type="PROSITE" id="PS01358">
    <property type="entry name" value="ZF_RANBP2_1"/>
    <property type="match status" value="1"/>
</dbReference>
<dbReference type="Pfam" id="PF26583">
    <property type="entry name" value="Spectrin_YLPM1"/>
    <property type="match status" value="1"/>
</dbReference>
<accession>A0A7R8H3E0</accession>
<feature type="region of interest" description="Disordered" evidence="4">
    <location>
        <begin position="1085"/>
        <end position="1143"/>
    </location>
</feature>
<gene>
    <name evidence="5" type="ORF">LSAA_4885</name>
</gene>
<dbReference type="InterPro" id="IPR058903">
    <property type="entry name" value="Spectrin_YLPM1-like"/>
</dbReference>
<reference evidence="5" key="1">
    <citation type="submission" date="2021-02" db="EMBL/GenBank/DDBJ databases">
        <authorList>
            <person name="Bekaert M."/>
        </authorList>
    </citation>
    <scope>NUCLEOTIDE SEQUENCE</scope>
    <source>
        <strain evidence="5">IoA-00</strain>
    </source>
</reference>
<protein>
    <submittedName>
        <fullName evidence="5">YLPM1</fullName>
    </submittedName>
</protein>
<feature type="region of interest" description="Disordered" evidence="4">
    <location>
        <begin position="606"/>
        <end position="686"/>
    </location>
</feature>
<feature type="compositionally biased region" description="Low complexity" evidence="4">
    <location>
        <begin position="218"/>
        <end position="252"/>
    </location>
</feature>
<dbReference type="InterPro" id="IPR001876">
    <property type="entry name" value="Znf_RanBP2"/>
</dbReference>
<feature type="compositionally biased region" description="Basic and acidic residues" evidence="4">
    <location>
        <begin position="170"/>
        <end position="185"/>
    </location>
</feature>
<dbReference type="AlphaFoldDB" id="A0A7R8H3E0"/>
<feature type="compositionally biased region" description="Polar residues" evidence="4">
    <location>
        <begin position="643"/>
        <end position="660"/>
    </location>
</feature>
<dbReference type="GO" id="GO:0005634">
    <property type="term" value="C:nucleus"/>
    <property type="evidence" value="ECO:0007669"/>
    <property type="project" value="InterPro"/>
</dbReference>
<keyword evidence="1" id="KW-0479">Metal-binding</keyword>
<feature type="region of interest" description="Disordered" evidence="4">
    <location>
        <begin position="33"/>
        <end position="79"/>
    </location>
</feature>
<dbReference type="Gene3D" id="3.40.50.300">
    <property type="entry name" value="P-loop containing nucleotide triphosphate hydrolases"/>
    <property type="match status" value="1"/>
</dbReference>
<feature type="region of interest" description="Disordered" evidence="4">
    <location>
        <begin position="494"/>
        <end position="514"/>
    </location>
</feature>
<feature type="compositionally biased region" description="Pro residues" evidence="4">
    <location>
        <begin position="52"/>
        <end position="66"/>
    </location>
</feature>
<name>A0A7R8H3E0_LEPSM</name>
<evidence type="ECO:0000256" key="1">
    <source>
        <dbReference type="ARBA" id="ARBA00022723"/>
    </source>
</evidence>
<dbReference type="GO" id="GO:0032204">
    <property type="term" value="P:regulation of telomere maintenance"/>
    <property type="evidence" value="ECO:0007669"/>
    <property type="project" value="TreeGrafter"/>
</dbReference>
<keyword evidence="3" id="KW-0862">Zinc</keyword>
<feature type="compositionally biased region" description="Acidic residues" evidence="4">
    <location>
        <begin position="1091"/>
        <end position="1108"/>
    </location>
</feature>